<keyword evidence="15" id="KW-1185">Reference proteome</keyword>
<name>A0AAE9XT28_9PROT</name>
<dbReference type="Gene3D" id="3.10.580.10">
    <property type="entry name" value="CBS-domain"/>
    <property type="match status" value="1"/>
</dbReference>
<dbReference type="SMART" id="SM01091">
    <property type="entry name" value="CorC_HlyC"/>
    <property type="match status" value="1"/>
</dbReference>
<evidence type="ECO:0000256" key="4">
    <source>
        <dbReference type="ARBA" id="ARBA00022692"/>
    </source>
</evidence>
<evidence type="ECO:0000259" key="12">
    <source>
        <dbReference type="PROSITE" id="PS51371"/>
    </source>
</evidence>
<dbReference type="AlphaFoldDB" id="A0AAE9XT28"/>
<proteinExistence type="inferred from homology"/>
<evidence type="ECO:0000256" key="11">
    <source>
        <dbReference type="SAM" id="Phobius"/>
    </source>
</evidence>
<dbReference type="Pfam" id="PF00571">
    <property type="entry name" value="CBS"/>
    <property type="match status" value="1"/>
</dbReference>
<evidence type="ECO:0000256" key="8">
    <source>
        <dbReference type="ARBA" id="ARBA00023136"/>
    </source>
</evidence>
<dbReference type="InterPro" id="IPR016169">
    <property type="entry name" value="FAD-bd_PCMH_sub2"/>
</dbReference>
<feature type="transmembrane region" description="Helical" evidence="11">
    <location>
        <begin position="141"/>
        <end position="164"/>
    </location>
</feature>
<dbReference type="Proteomes" id="UP001217500">
    <property type="component" value="Chromosome"/>
</dbReference>
<dbReference type="PANTHER" id="PTHR43099">
    <property type="entry name" value="UPF0053 PROTEIN YRKA"/>
    <property type="match status" value="1"/>
</dbReference>
<dbReference type="KEGG" id="gso:PH603_13835"/>
<organism evidence="14 15">
    <name type="scientific">Gimibacter soli</name>
    <dbReference type="NCBI Taxonomy" id="3024400"/>
    <lineage>
        <taxon>Bacteria</taxon>
        <taxon>Pseudomonadati</taxon>
        <taxon>Pseudomonadota</taxon>
        <taxon>Alphaproteobacteria</taxon>
        <taxon>Kordiimonadales</taxon>
        <taxon>Temperatibacteraceae</taxon>
        <taxon>Gimibacter</taxon>
    </lineage>
</organism>
<dbReference type="PANTHER" id="PTHR43099:SF5">
    <property type="entry name" value="HLYC_CORC FAMILY TRANSPORTER"/>
    <property type="match status" value="1"/>
</dbReference>
<evidence type="ECO:0000313" key="14">
    <source>
        <dbReference type="EMBL" id="WCL53615.1"/>
    </source>
</evidence>
<dbReference type="SUPFAM" id="SSF56176">
    <property type="entry name" value="FAD-binding/transporter-associated domain-like"/>
    <property type="match status" value="1"/>
</dbReference>
<evidence type="ECO:0000313" key="15">
    <source>
        <dbReference type="Proteomes" id="UP001217500"/>
    </source>
</evidence>
<keyword evidence="7 9" id="KW-0129">CBS domain</keyword>
<keyword evidence="6 10" id="KW-1133">Transmembrane helix</keyword>
<dbReference type="InterPro" id="IPR051676">
    <property type="entry name" value="UPF0053_domain"/>
</dbReference>
<evidence type="ECO:0000256" key="7">
    <source>
        <dbReference type="ARBA" id="ARBA00023122"/>
    </source>
</evidence>
<dbReference type="InterPro" id="IPR000644">
    <property type="entry name" value="CBS_dom"/>
</dbReference>
<dbReference type="SUPFAM" id="SSF54631">
    <property type="entry name" value="CBS-domain pair"/>
    <property type="match status" value="1"/>
</dbReference>
<evidence type="ECO:0000256" key="3">
    <source>
        <dbReference type="ARBA" id="ARBA00022475"/>
    </source>
</evidence>
<dbReference type="Pfam" id="PF01595">
    <property type="entry name" value="CNNM"/>
    <property type="match status" value="1"/>
</dbReference>
<sequence>MEILLLIGLIILNGVFAMSEIAIVTARRARLAKRAEEGDKQAATALKLAEEPTGFLSTVQIGITSIGILNGIVGEAVLADDFARWLTGLGADPETAAISATVMVVVAVTYLSIVVGELVPKRIGQLHPEGIARLMARPMQLLAFASRPFVALLSVSTKALLALLRVREDKADPLTEEEIHAVLAEGSDAGVIEAHEHAMVRNVLRLDDRQLGSLMVPRGEIDWIDLARPLAENLKVMTDSAHERFPVCEGGPANVLGFVQAKHVLGDVASGSADLRARIRPALYVPETLTGMELLERFRQGADHFALVVDEYGEIEGLITIHDLLEALTGDFAPAEGTGRAILRADGSWLLDGSLPLPDLKDCLGIRLVPEEGRYHTLSGMILRLLGRIPEEGDTAVWEAWHFEVMDMDGKRIDKVLALPVASVGDGIYVDAKDPVM</sequence>
<keyword evidence="3" id="KW-1003">Cell membrane</keyword>
<comment type="similarity">
    <text evidence="2">Belongs to the UPF0053 family. Hemolysin C subfamily.</text>
</comment>
<dbReference type="InterPro" id="IPR036318">
    <property type="entry name" value="FAD-bd_PCMH-like_sf"/>
</dbReference>
<dbReference type="Gene3D" id="3.30.465.10">
    <property type="match status" value="1"/>
</dbReference>
<evidence type="ECO:0000256" key="10">
    <source>
        <dbReference type="PROSITE-ProRule" id="PRU01193"/>
    </source>
</evidence>
<evidence type="ECO:0000259" key="13">
    <source>
        <dbReference type="PROSITE" id="PS51846"/>
    </source>
</evidence>
<dbReference type="InterPro" id="IPR044751">
    <property type="entry name" value="Ion_transp-like_CBS"/>
</dbReference>
<dbReference type="PROSITE" id="PS51371">
    <property type="entry name" value="CBS"/>
    <property type="match status" value="1"/>
</dbReference>
<evidence type="ECO:0000256" key="6">
    <source>
        <dbReference type="ARBA" id="ARBA00022989"/>
    </source>
</evidence>
<dbReference type="RefSeq" id="WP_289503127.1">
    <property type="nucleotide sequence ID" value="NZ_CP116805.1"/>
</dbReference>
<accession>A0AAE9XT28</accession>
<gene>
    <name evidence="14" type="ORF">PH603_13835</name>
</gene>
<feature type="transmembrane region" description="Helical" evidence="11">
    <location>
        <begin position="96"/>
        <end position="120"/>
    </location>
</feature>
<dbReference type="EMBL" id="CP116805">
    <property type="protein sequence ID" value="WCL53615.1"/>
    <property type="molecule type" value="Genomic_DNA"/>
</dbReference>
<dbReference type="Pfam" id="PF03471">
    <property type="entry name" value="CorC_HlyC"/>
    <property type="match status" value="1"/>
</dbReference>
<reference evidence="14" key="1">
    <citation type="submission" date="2023-01" db="EMBL/GenBank/DDBJ databases">
        <title>The genome sequence of Kordiimonadaceae bacterium 6D33.</title>
        <authorList>
            <person name="Liu Y."/>
        </authorList>
    </citation>
    <scope>NUCLEOTIDE SEQUENCE</scope>
    <source>
        <strain evidence="14">6D33</strain>
    </source>
</reference>
<evidence type="ECO:0000256" key="1">
    <source>
        <dbReference type="ARBA" id="ARBA00004651"/>
    </source>
</evidence>
<dbReference type="PROSITE" id="PS51846">
    <property type="entry name" value="CNNM"/>
    <property type="match status" value="1"/>
</dbReference>
<keyword evidence="5" id="KW-0677">Repeat</keyword>
<keyword evidence="8 10" id="KW-0472">Membrane</keyword>
<dbReference type="GO" id="GO:0005886">
    <property type="term" value="C:plasma membrane"/>
    <property type="evidence" value="ECO:0007669"/>
    <property type="project" value="UniProtKB-SubCell"/>
</dbReference>
<protein>
    <submittedName>
        <fullName evidence="14">Hemolysin family protein</fullName>
    </submittedName>
</protein>
<dbReference type="GO" id="GO:0050660">
    <property type="term" value="F:flavin adenine dinucleotide binding"/>
    <property type="evidence" value="ECO:0007669"/>
    <property type="project" value="InterPro"/>
</dbReference>
<dbReference type="InterPro" id="IPR005170">
    <property type="entry name" value="Transptr-assoc_dom"/>
</dbReference>
<comment type="subcellular location">
    <subcellularLocation>
        <location evidence="1">Cell membrane</location>
        <topology evidence="1">Multi-pass membrane protein</topology>
    </subcellularLocation>
</comment>
<dbReference type="CDD" id="cd04590">
    <property type="entry name" value="CBS_pair_CorC_HlyC_assoc"/>
    <property type="match status" value="1"/>
</dbReference>
<evidence type="ECO:0000256" key="5">
    <source>
        <dbReference type="ARBA" id="ARBA00022737"/>
    </source>
</evidence>
<evidence type="ECO:0000256" key="2">
    <source>
        <dbReference type="ARBA" id="ARBA00006446"/>
    </source>
</evidence>
<dbReference type="InterPro" id="IPR046342">
    <property type="entry name" value="CBS_dom_sf"/>
</dbReference>
<evidence type="ECO:0000256" key="9">
    <source>
        <dbReference type="PROSITE-ProRule" id="PRU00703"/>
    </source>
</evidence>
<feature type="domain" description="CBS" evidence="12">
    <location>
        <begin position="278"/>
        <end position="336"/>
    </location>
</feature>
<keyword evidence="4 10" id="KW-0812">Transmembrane</keyword>
<feature type="domain" description="CNNM transmembrane" evidence="13">
    <location>
        <begin position="1"/>
        <end position="196"/>
    </location>
</feature>
<dbReference type="InterPro" id="IPR002550">
    <property type="entry name" value="CNNM"/>
</dbReference>